<dbReference type="EMBL" id="PKSG01000515">
    <property type="protein sequence ID" value="POR34542.1"/>
    <property type="molecule type" value="Genomic_DNA"/>
</dbReference>
<evidence type="ECO:0000256" key="3">
    <source>
        <dbReference type="ARBA" id="ARBA00022603"/>
    </source>
</evidence>
<dbReference type="Pfam" id="PF08242">
    <property type="entry name" value="Methyltransf_12"/>
    <property type="match status" value="1"/>
</dbReference>
<dbReference type="InterPro" id="IPR014043">
    <property type="entry name" value="Acyl_transferase_dom"/>
</dbReference>
<feature type="region of interest" description="C-terminal hotdog fold" evidence="9">
    <location>
        <begin position="1189"/>
        <end position="1333"/>
    </location>
</feature>
<keyword evidence="1" id="KW-0596">Phosphopantetheine</keyword>
<dbReference type="InterPro" id="IPR050091">
    <property type="entry name" value="PKS_NRPS_Biosynth_Enz"/>
</dbReference>
<feature type="domain" description="Ketosynthase family 3 (KS3)" evidence="12">
    <location>
        <begin position="148"/>
        <end position="566"/>
    </location>
</feature>
<dbReference type="GO" id="GO:0032259">
    <property type="term" value="P:methylation"/>
    <property type="evidence" value="ECO:0007669"/>
    <property type="project" value="UniProtKB-KW"/>
</dbReference>
<dbReference type="FunFam" id="3.40.50.720:FF:000209">
    <property type="entry name" value="Polyketide synthase Pks12"/>
    <property type="match status" value="1"/>
</dbReference>
<dbReference type="Pfam" id="PF00550">
    <property type="entry name" value="PP-binding"/>
    <property type="match status" value="1"/>
</dbReference>
<keyword evidence="8" id="KW-0012">Acyltransferase</keyword>
<dbReference type="SMART" id="SM00823">
    <property type="entry name" value="PKS_PP"/>
    <property type="match status" value="1"/>
</dbReference>
<gene>
    <name evidence="14" type="ORF">TPAR_05297</name>
</gene>
<evidence type="ECO:0000256" key="4">
    <source>
        <dbReference type="ARBA" id="ARBA00022679"/>
    </source>
</evidence>
<dbReference type="GO" id="GO:0031177">
    <property type="term" value="F:phosphopantetheine binding"/>
    <property type="evidence" value="ECO:0007669"/>
    <property type="project" value="InterPro"/>
</dbReference>
<evidence type="ECO:0000256" key="9">
    <source>
        <dbReference type="PROSITE-ProRule" id="PRU01363"/>
    </source>
</evidence>
<dbReference type="Pfam" id="PF13602">
    <property type="entry name" value="ADH_zinc_N_2"/>
    <property type="match status" value="1"/>
</dbReference>
<name>A0A2S4KWH7_9HYPO</name>
<dbReference type="InterPro" id="IPR032821">
    <property type="entry name" value="PKS_assoc"/>
</dbReference>
<dbReference type="Pfam" id="PF21089">
    <property type="entry name" value="PKS_DH_N"/>
    <property type="match status" value="1"/>
</dbReference>
<dbReference type="InterPro" id="IPR016035">
    <property type="entry name" value="Acyl_Trfase/lysoPLipase"/>
</dbReference>
<dbReference type="PROSITE" id="PS52004">
    <property type="entry name" value="KS3_2"/>
    <property type="match status" value="1"/>
</dbReference>
<dbReference type="Pfam" id="PF02801">
    <property type="entry name" value="Ketoacyl-synt_C"/>
    <property type="match status" value="1"/>
</dbReference>
<dbReference type="Gene3D" id="3.40.50.720">
    <property type="entry name" value="NAD(P)-binding Rossmann-like Domain"/>
    <property type="match status" value="2"/>
</dbReference>
<dbReference type="InterPro" id="IPR014031">
    <property type="entry name" value="Ketoacyl_synth_C"/>
</dbReference>
<dbReference type="GO" id="GO:0004312">
    <property type="term" value="F:fatty acid synthase activity"/>
    <property type="evidence" value="ECO:0007669"/>
    <property type="project" value="TreeGrafter"/>
</dbReference>
<dbReference type="InterPro" id="IPR049552">
    <property type="entry name" value="PKS_DH_N"/>
</dbReference>
<dbReference type="GO" id="GO:0016491">
    <property type="term" value="F:oxidoreductase activity"/>
    <property type="evidence" value="ECO:0007669"/>
    <property type="project" value="UniProtKB-KW"/>
</dbReference>
<evidence type="ECO:0000313" key="14">
    <source>
        <dbReference type="EMBL" id="POR34542.1"/>
    </source>
</evidence>
<keyword evidence="5" id="KW-0521">NADP</keyword>
<dbReference type="Gene3D" id="3.40.366.10">
    <property type="entry name" value="Malonyl-Coenzyme A Acyl Carrier Protein, domain 2"/>
    <property type="match status" value="1"/>
</dbReference>
<dbReference type="Pfam" id="PF00109">
    <property type="entry name" value="ketoacyl-synt"/>
    <property type="match status" value="1"/>
</dbReference>
<dbReference type="CDD" id="cd02440">
    <property type="entry name" value="AdoMet_MTases"/>
    <property type="match status" value="1"/>
</dbReference>
<evidence type="ECO:0000259" key="11">
    <source>
        <dbReference type="PROSITE" id="PS50075"/>
    </source>
</evidence>
<evidence type="ECO:0000313" key="15">
    <source>
        <dbReference type="Proteomes" id="UP000237481"/>
    </source>
</evidence>
<dbReference type="InterPro" id="IPR016039">
    <property type="entry name" value="Thiolase-like"/>
</dbReference>
<dbReference type="SMART" id="SM00827">
    <property type="entry name" value="PKS_AT"/>
    <property type="match status" value="1"/>
</dbReference>
<dbReference type="Gene3D" id="3.10.129.110">
    <property type="entry name" value="Polyketide synthase dehydratase"/>
    <property type="match status" value="1"/>
</dbReference>
<keyword evidence="4" id="KW-0808">Transferase</keyword>
<sequence>MAPGAVAQLPVSETSDGDVSNGDIVPNQSSLNPQATLLPQSHHGQDARQLSNGDAMMNGPTTYKQQPIYSAPQATTYNKVEARDGDLAMNGQSTEEAINELQQQPTRFEGNCINENNTANGANNSTTQTSNGHTHAVSSGSQTDDGPPPPIAIVGIGLKLPGNVTTTDEYWDLLVNKRNTRRQVPENRYNSYAFESQFGLPGTLKSTYGHFLDCDLEDWDASFFSMSRAEVERLDPQQRLLLEVIWECMESGGQKSWRGRNIGCYVGVFGEDWLDLYAKDPQHLGMHRILGGGDFSISNRASYEYDLKGPSMTIRTACSSSLTALHEACQAIYSGECESAVVAGTSLFISPTMTIALSEQGVLSPTGSCKSFDAKADGYARGEAVNAIYIKKLDEAIRDGDPIRGVIRATATNFDGKTIGITNPNQESHVALMRRAYSVAKIPNPSDTAFVECHGTGTSVGDPTETGAIGRVFGDHGIYIGSVKPNIGHGEGASGLSSLIKSVLALEHMTIPPNINFSEPSPKIKWDKYKFRVPIEPTPWPADRLARVSVNCFGVGGANAHVILDSAKPYLANHLATEEATPQLLVFSAHENDSLKDRAAKILEYAEKHDDRLPDLAYTLGARRDTLQHRAFAVTGGASPVEVSPVIRAKDAPAVNFIFTGQGAQWGGMGADLLTHYPSFQKDIRDMDATLQRLANPPSWTIEGKLHVEDGEHMTDRSAADGLRAGELLRPKEESRIQQPEFSQPTCTALQIGIVNLLKSWGVKPSAVAGHSSGEIGAAYATGAITLDMAIAIAYYRGQVTQNHGRVGGMAAVGLGQSKVVEYLEAGVVIACENSPKNVTLSGDIDSLDAVIARIKADNPDCFARRLRVERAYHSHHMRDIGDMYEKLLTGVVSDKRPSIPFFSGVTTKQIKRGGNLGPAYWRENLESPVLFSPAVQLMLHAATKDTVYLEIGPHSALAGPLRDVFKSVTITTATTYVATLVRNESGAKSMLSSLGRLFQEAVPVDVAATTSGRTVLTDLPNYAWRHENTYWHESRVSKGWRTRKFPPHELLGNRLLESDDLEPTWRNMLRLDNVPWARDHKIHEDVVLPAAAYIAMAVEAVRQLQGGGETDASLRQVDIRNALVLRESQAHEIVTHLRPVRLTSKLDSTWFGFSVSSFNGTTWVKHCTGQARPGKEISAGVEDVETQPRFVSTAGWYRIMKKVGLDYGPTFQGLSDISANPGHNSAAATIANQDQATGPYYPLHPRIIDLVLQAFTVAIADGLTRQFTKLCIPTYISELYISNGAQNMRLGVAARSSATGLLRGSATIIANGQVALSLKDGEFSPVEDDASQESIEIIPAAHLHWKPDVDFVAPINLIRPIRGDRVDLLNLERLSLMCVLQTIHAVETLETEGRFSKFRDRLVAQRLKAINGEMELVQDSSELAKLNQAALAAEIDLVQHEISTSPVAAIGNVLTRLAASSGAIFNGQEDATDLLEHDGGIESVYRLANSRGDHGQYLKLLGHANPTMKVLEFGGHTAGKTAEILRGLTNEDGERTYGRYVYTARSDSGFESAQQQLKSHENVEYKVLDISKDPIEQGFAAGSFDLVISTNALHSVPSIPGAIQNVRKLMKPNGRLLLQEFNPDVRVYTEQGFHPDSWTGTESDRDQEPFITSSRWDTELRDAGLSGNDCVVLDDDHPYHINACIVSTLPSTPSPQGEVAILCTNHEGRAQELRDVLEQIGFTVSFSTLDKKPSPEGDVISLLDLEEPFFYSMSSESLASFQGFLSKFTARKGLLWVTGHAQIECKDPRYATTIGASRNVRSELSLDWATLEIDANSYDAESIAIVFEKFRNRIRDPEFDPDWEYALVDNTVMVPRYRWIDMSQDTQASVETGPRKLDIARMGQLQTLQWAEDEGRSLKENEVEIESRAVGMNFKDVLVAMGIVQGYEPGLGIECAGVVGKVGANVSGLAPGDRVMTIGHGCFSTSFIANSNLVVKLPDNLSFEDAATVPCVYGTAIHALINLGGLSEGQTVLVHSACGGVGIAALNVCQMMGAQVFATVGNPDKVRYLMDTFALPREHIFNSRDSSFYDDLMAVTDGSGVDLVLNSLSGELLHVSWKCVAPFGKMLEIGKRDFIGRGHLSMDVFESNRSFHGIDMSQMAVERPQMCQKVLEQFNQYFEQGSIKPISPVTTFNWTEIVDAFRYMQKGQHIGKIVVAMPQNASDLEVAPKAPCAAFRSEASYLLVGGLGGLGRSVSTWMVQNGARHLVFLSRSAGDSERDQQFIQELESQGCAVQTIKGSVTEAQDVVNAVNSAAMPIAGVFLMTMVLRDRGILQLTHDDWFEAANPKIEGALNLHNALEHVNLDFFILFSSISYVVGQIGQANYSAANSYLAAFTQFRHSMGLPAAVLNVGVMDDVGYVVENQALLDQFRSLSYHTLKETDLLDALTFMMSHQRPSSVAEGSFFNPAELVIGLKSTKSLSDPNNRSTWKRDIRMALAHLKDGESLSVSGNEDFSQFMKNATADPTILDVQANREFLTRQIGEVVYSLMSRDVKDLDVNMTMSGIGVDSLVAIEIRNWWRRTLGINTSVLELMGAGSIASLSDMAVEGIKNARIAAASGGS</sequence>
<feature type="domain" description="PKS/mFAS DH" evidence="13">
    <location>
        <begin position="1049"/>
        <end position="1333"/>
    </location>
</feature>
<dbReference type="InterPro" id="IPR020843">
    <property type="entry name" value="ER"/>
</dbReference>
<feature type="active site" description="Proton donor; for dehydratase activity" evidence="9">
    <location>
        <position position="1250"/>
    </location>
</feature>
<dbReference type="SMART" id="SM00826">
    <property type="entry name" value="PKS_DH"/>
    <property type="match status" value="1"/>
</dbReference>
<dbReference type="InterPro" id="IPR001227">
    <property type="entry name" value="Ac_transferase_dom_sf"/>
</dbReference>
<dbReference type="GO" id="GO:0006633">
    <property type="term" value="P:fatty acid biosynthetic process"/>
    <property type="evidence" value="ECO:0007669"/>
    <property type="project" value="TreeGrafter"/>
</dbReference>
<dbReference type="SUPFAM" id="SSF53901">
    <property type="entry name" value="Thiolase-like"/>
    <property type="match status" value="1"/>
</dbReference>
<dbReference type="Pfam" id="PF14765">
    <property type="entry name" value="PS-DH"/>
    <property type="match status" value="1"/>
</dbReference>
<dbReference type="SMART" id="SM00829">
    <property type="entry name" value="PKS_ER"/>
    <property type="match status" value="1"/>
</dbReference>
<evidence type="ECO:0000256" key="10">
    <source>
        <dbReference type="SAM" id="MobiDB-lite"/>
    </source>
</evidence>
<evidence type="ECO:0000256" key="7">
    <source>
        <dbReference type="ARBA" id="ARBA00023268"/>
    </source>
</evidence>
<dbReference type="InterPro" id="IPR013154">
    <property type="entry name" value="ADH-like_N"/>
</dbReference>
<dbReference type="Gene3D" id="3.40.50.150">
    <property type="entry name" value="Vaccinia Virus protein VP39"/>
    <property type="match status" value="1"/>
</dbReference>
<dbReference type="InterPro" id="IPR042104">
    <property type="entry name" value="PKS_dehydratase_sf"/>
</dbReference>
<dbReference type="Pfam" id="PF08659">
    <property type="entry name" value="KR"/>
    <property type="match status" value="1"/>
</dbReference>
<evidence type="ECO:0000259" key="12">
    <source>
        <dbReference type="PROSITE" id="PS52004"/>
    </source>
</evidence>
<feature type="region of interest" description="Disordered" evidence="10">
    <location>
        <begin position="110"/>
        <end position="150"/>
    </location>
</feature>
<dbReference type="InterPro" id="IPR020841">
    <property type="entry name" value="PKS_Beta-ketoAc_synthase_dom"/>
</dbReference>
<dbReference type="InterPro" id="IPR011032">
    <property type="entry name" value="GroES-like_sf"/>
</dbReference>
<dbReference type="Gene3D" id="3.40.47.10">
    <property type="match status" value="1"/>
</dbReference>
<dbReference type="CDD" id="cd00833">
    <property type="entry name" value="PKS"/>
    <property type="match status" value="1"/>
</dbReference>
<protein>
    <submittedName>
        <fullName evidence="14">Polyketide synthase</fullName>
    </submittedName>
</protein>
<feature type="domain" description="Carrier" evidence="11">
    <location>
        <begin position="2512"/>
        <end position="2589"/>
    </location>
</feature>
<dbReference type="SUPFAM" id="SSF53335">
    <property type="entry name" value="S-adenosyl-L-methionine-dependent methyltransferases"/>
    <property type="match status" value="1"/>
</dbReference>
<evidence type="ECO:0000256" key="8">
    <source>
        <dbReference type="ARBA" id="ARBA00023315"/>
    </source>
</evidence>
<dbReference type="InterPro" id="IPR016036">
    <property type="entry name" value="Malonyl_transacylase_ACP-bd"/>
</dbReference>
<keyword evidence="15" id="KW-1185">Reference proteome</keyword>
<dbReference type="PANTHER" id="PTHR43775:SF49">
    <property type="entry name" value="SYNTHASE, PUTATIVE (JCVI)-RELATED"/>
    <property type="match status" value="1"/>
</dbReference>
<dbReference type="InterPro" id="IPR020806">
    <property type="entry name" value="PKS_PP-bd"/>
</dbReference>
<dbReference type="InterPro" id="IPR036736">
    <property type="entry name" value="ACP-like_sf"/>
</dbReference>
<evidence type="ECO:0000256" key="1">
    <source>
        <dbReference type="ARBA" id="ARBA00022450"/>
    </source>
</evidence>
<dbReference type="SUPFAM" id="SSF50129">
    <property type="entry name" value="GroES-like"/>
    <property type="match status" value="1"/>
</dbReference>
<dbReference type="Gene3D" id="3.90.180.10">
    <property type="entry name" value="Medium-chain alcohol dehydrogenases, catalytic domain"/>
    <property type="match status" value="1"/>
</dbReference>
<dbReference type="InterPro" id="IPR049900">
    <property type="entry name" value="PKS_mFAS_DH"/>
</dbReference>
<dbReference type="InterPro" id="IPR013217">
    <property type="entry name" value="Methyltransf_12"/>
</dbReference>
<dbReference type="SUPFAM" id="SSF52151">
    <property type="entry name" value="FabD/lysophospholipase-like"/>
    <property type="match status" value="1"/>
</dbReference>
<evidence type="ECO:0000256" key="6">
    <source>
        <dbReference type="ARBA" id="ARBA00023002"/>
    </source>
</evidence>
<dbReference type="InterPro" id="IPR036291">
    <property type="entry name" value="NAD(P)-bd_dom_sf"/>
</dbReference>
<feature type="region of interest" description="N-terminal hotdog fold" evidence="9">
    <location>
        <begin position="1049"/>
        <end position="1179"/>
    </location>
</feature>
<dbReference type="InterPro" id="IPR020807">
    <property type="entry name" value="PKS_DH"/>
</dbReference>
<dbReference type="GO" id="GO:0044550">
    <property type="term" value="P:secondary metabolite biosynthetic process"/>
    <property type="evidence" value="ECO:0007669"/>
    <property type="project" value="UniProtKB-ARBA"/>
</dbReference>
<dbReference type="Pfam" id="PF16197">
    <property type="entry name" value="KAsynt_C_assoc"/>
    <property type="match status" value="1"/>
</dbReference>
<dbReference type="CDD" id="cd05195">
    <property type="entry name" value="enoyl_red"/>
    <property type="match status" value="1"/>
</dbReference>
<dbReference type="OrthoDB" id="5129394at2759"/>
<dbReference type="Pfam" id="PF08240">
    <property type="entry name" value="ADH_N"/>
    <property type="match status" value="1"/>
</dbReference>
<dbReference type="GO" id="GO:1901336">
    <property type="term" value="P:lactone biosynthetic process"/>
    <property type="evidence" value="ECO:0007669"/>
    <property type="project" value="UniProtKB-ARBA"/>
</dbReference>
<dbReference type="PROSITE" id="PS52019">
    <property type="entry name" value="PKS_MFAS_DH"/>
    <property type="match status" value="1"/>
</dbReference>
<dbReference type="Gene3D" id="1.10.1200.10">
    <property type="entry name" value="ACP-like"/>
    <property type="match status" value="1"/>
</dbReference>
<feature type="compositionally biased region" description="Polar residues" evidence="10">
    <location>
        <begin position="26"/>
        <end position="39"/>
    </location>
</feature>
<evidence type="ECO:0000256" key="5">
    <source>
        <dbReference type="ARBA" id="ARBA00022857"/>
    </source>
</evidence>
<dbReference type="InterPro" id="IPR049551">
    <property type="entry name" value="PKS_DH_C"/>
</dbReference>
<dbReference type="InterPro" id="IPR014030">
    <property type="entry name" value="Ketoacyl_synth_N"/>
</dbReference>
<dbReference type="SMART" id="SM00822">
    <property type="entry name" value="PKS_KR"/>
    <property type="match status" value="1"/>
</dbReference>
<dbReference type="SUPFAM" id="SSF55048">
    <property type="entry name" value="Probable ACP-binding domain of malonyl-CoA ACP transacylase"/>
    <property type="match status" value="1"/>
</dbReference>
<evidence type="ECO:0000259" key="13">
    <source>
        <dbReference type="PROSITE" id="PS52019"/>
    </source>
</evidence>
<dbReference type="InterPro" id="IPR009081">
    <property type="entry name" value="PP-bd_ACP"/>
</dbReference>
<dbReference type="GO" id="GO:0008168">
    <property type="term" value="F:methyltransferase activity"/>
    <property type="evidence" value="ECO:0007669"/>
    <property type="project" value="UniProtKB-KW"/>
</dbReference>
<dbReference type="SMART" id="SM00825">
    <property type="entry name" value="PKS_KS"/>
    <property type="match status" value="1"/>
</dbReference>
<reference evidence="14 15" key="1">
    <citation type="submission" date="2018-01" db="EMBL/GenBank/DDBJ databases">
        <title>Harnessing the power of phylogenomics to disentangle the directionality and signatures of interkingdom host jumping in the parasitic fungal genus Tolypocladium.</title>
        <authorList>
            <person name="Quandt C.A."/>
            <person name="Patterson W."/>
            <person name="Spatafora J.W."/>
        </authorList>
    </citation>
    <scope>NUCLEOTIDE SEQUENCE [LARGE SCALE GENOMIC DNA]</scope>
    <source>
        <strain evidence="14 15">NRBC 100945</strain>
    </source>
</reference>
<accession>A0A2S4KWH7</accession>
<dbReference type="InterPro" id="IPR029063">
    <property type="entry name" value="SAM-dependent_MTases_sf"/>
</dbReference>
<dbReference type="SUPFAM" id="SSF51735">
    <property type="entry name" value="NAD(P)-binding Rossmann-fold domains"/>
    <property type="match status" value="2"/>
</dbReference>
<feature type="compositionally biased region" description="Low complexity" evidence="10">
    <location>
        <begin position="114"/>
        <end position="132"/>
    </location>
</feature>
<dbReference type="InterPro" id="IPR057326">
    <property type="entry name" value="KR_dom"/>
</dbReference>
<dbReference type="PROSITE" id="PS50075">
    <property type="entry name" value="CARRIER"/>
    <property type="match status" value="1"/>
</dbReference>
<dbReference type="STRING" id="94208.A0A2S4KWH7"/>
<organism evidence="14 15">
    <name type="scientific">Tolypocladium paradoxum</name>
    <dbReference type="NCBI Taxonomy" id="94208"/>
    <lineage>
        <taxon>Eukaryota</taxon>
        <taxon>Fungi</taxon>
        <taxon>Dikarya</taxon>
        <taxon>Ascomycota</taxon>
        <taxon>Pezizomycotina</taxon>
        <taxon>Sordariomycetes</taxon>
        <taxon>Hypocreomycetidae</taxon>
        <taxon>Hypocreales</taxon>
        <taxon>Ophiocordycipitaceae</taxon>
        <taxon>Tolypocladium</taxon>
    </lineage>
</organism>
<keyword evidence="3" id="KW-0489">Methyltransferase</keyword>
<dbReference type="Pfam" id="PF00698">
    <property type="entry name" value="Acyl_transf_1"/>
    <property type="match status" value="1"/>
</dbReference>
<keyword evidence="2" id="KW-0597">Phosphoprotein</keyword>
<dbReference type="Proteomes" id="UP000237481">
    <property type="component" value="Unassembled WGS sequence"/>
</dbReference>
<feature type="active site" description="Proton acceptor; for dehydratase activity" evidence="9">
    <location>
        <position position="1081"/>
    </location>
</feature>
<proteinExistence type="predicted"/>
<comment type="caution">
    <text evidence="14">The sequence shown here is derived from an EMBL/GenBank/DDBJ whole genome shotgun (WGS) entry which is preliminary data.</text>
</comment>
<keyword evidence="7" id="KW-0511">Multifunctional enzyme</keyword>
<feature type="region of interest" description="Disordered" evidence="10">
    <location>
        <begin position="1"/>
        <end position="70"/>
    </location>
</feature>
<dbReference type="InterPro" id="IPR013968">
    <property type="entry name" value="PKS_KR"/>
</dbReference>
<keyword evidence="6" id="KW-0560">Oxidoreductase</keyword>
<evidence type="ECO:0000256" key="2">
    <source>
        <dbReference type="ARBA" id="ARBA00022553"/>
    </source>
</evidence>
<dbReference type="PANTHER" id="PTHR43775">
    <property type="entry name" value="FATTY ACID SYNTHASE"/>
    <property type="match status" value="1"/>
</dbReference>
<feature type="compositionally biased region" description="Polar residues" evidence="10">
    <location>
        <begin position="59"/>
        <end position="70"/>
    </location>
</feature>
<dbReference type="SUPFAM" id="SSF47336">
    <property type="entry name" value="ACP-like"/>
    <property type="match status" value="1"/>
</dbReference>